<gene>
    <name evidence="1" type="ORF">IHE45_05G071900</name>
</gene>
<organism evidence="1 2">
    <name type="scientific">Dioscorea alata</name>
    <name type="common">Purple yam</name>
    <dbReference type="NCBI Taxonomy" id="55571"/>
    <lineage>
        <taxon>Eukaryota</taxon>
        <taxon>Viridiplantae</taxon>
        <taxon>Streptophyta</taxon>
        <taxon>Embryophyta</taxon>
        <taxon>Tracheophyta</taxon>
        <taxon>Spermatophyta</taxon>
        <taxon>Magnoliopsida</taxon>
        <taxon>Liliopsida</taxon>
        <taxon>Dioscoreales</taxon>
        <taxon>Dioscoreaceae</taxon>
        <taxon>Dioscorea</taxon>
    </lineage>
</organism>
<keyword evidence="2" id="KW-1185">Reference proteome</keyword>
<name>A0ACB7W2L0_DIOAL</name>
<evidence type="ECO:0000313" key="2">
    <source>
        <dbReference type="Proteomes" id="UP000827976"/>
    </source>
</evidence>
<protein>
    <submittedName>
        <fullName evidence="1">Uncharacterized protein</fullName>
    </submittedName>
</protein>
<reference evidence="2" key="1">
    <citation type="journal article" date="2022" name="Nat. Commun.">
        <title>Chromosome evolution and the genetic basis of agronomically important traits in greater yam.</title>
        <authorList>
            <person name="Bredeson J.V."/>
            <person name="Lyons J.B."/>
            <person name="Oniyinde I.O."/>
            <person name="Okereke N.R."/>
            <person name="Kolade O."/>
            <person name="Nnabue I."/>
            <person name="Nwadili C.O."/>
            <person name="Hribova E."/>
            <person name="Parker M."/>
            <person name="Nwogha J."/>
            <person name="Shu S."/>
            <person name="Carlson J."/>
            <person name="Kariba R."/>
            <person name="Muthemba S."/>
            <person name="Knop K."/>
            <person name="Barton G.J."/>
            <person name="Sherwood A.V."/>
            <person name="Lopez-Montes A."/>
            <person name="Asiedu R."/>
            <person name="Jamnadass R."/>
            <person name="Muchugi A."/>
            <person name="Goodstein D."/>
            <person name="Egesi C.N."/>
            <person name="Featherston J."/>
            <person name="Asfaw A."/>
            <person name="Simpson G.G."/>
            <person name="Dolezel J."/>
            <person name="Hendre P.S."/>
            <person name="Van Deynze A."/>
            <person name="Kumar P.L."/>
            <person name="Obidiegwu J.E."/>
            <person name="Bhattacharjee R."/>
            <person name="Rokhsar D.S."/>
        </authorList>
    </citation>
    <scope>NUCLEOTIDE SEQUENCE [LARGE SCALE GENOMIC DNA]</scope>
    <source>
        <strain evidence="2">cv. TDa95/00328</strain>
    </source>
</reference>
<accession>A0ACB7W2L0</accession>
<dbReference type="Proteomes" id="UP000827976">
    <property type="component" value="Chromosome 5"/>
</dbReference>
<proteinExistence type="predicted"/>
<comment type="caution">
    <text evidence="1">The sequence shown here is derived from an EMBL/GenBank/DDBJ whole genome shotgun (WGS) entry which is preliminary data.</text>
</comment>
<dbReference type="EMBL" id="CM037015">
    <property type="protein sequence ID" value="KAH7681665.1"/>
    <property type="molecule type" value="Genomic_DNA"/>
</dbReference>
<sequence>MVSALASIHALPFGSWQGLPSWRTNMPFHHPSFSMLTRTCRRPPEPLRATAAGPPKPPPFRNDDSLSGFEAAFSKIQDRVRIFLAVLFWMSLFFWSSTWDGRDGIRKNKGPKFPK</sequence>
<evidence type="ECO:0000313" key="1">
    <source>
        <dbReference type="EMBL" id="KAH7681665.1"/>
    </source>
</evidence>